<dbReference type="Proteomes" id="UP000237631">
    <property type="component" value="Unassembled WGS sequence"/>
</dbReference>
<proteinExistence type="predicted"/>
<dbReference type="OrthoDB" id="2431475at2759"/>
<dbReference type="PANTHER" id="PTHR40132">
    <property type="entry name" value="PRE-MRNA-SPLICING FACTOR 38B"/>
    <property type="match status" value="1"/>
</dbReference>
<feature type="compositionally biased region" description="Basic residues" evidence="1">
    <location>
        <begin position="136"/>
        <end position="164"/>
    </location>
</feature>
<accession>A0A2S6CDE0</accession>
<name>A0A2S6CDE0_9PEZI</name>
<feature type="region of interest" description="Disordered" evidence="1">
    <location>
        <begin position="251"/>
        <end position="309"/>
    </location>
</feature>
<feature type="compositionally biased region" description="Basic and acidic residues" evidence="1">
    <location>
        <begin position="165"/>
        <end position="176"/>
    </location>
</feature>
<gene>
    <name evidence="2" type="ORF">CBER1_00003</name>
</gene>
<feature type="compositionally biased region" description="Basic and acidic residues" evidence="1">
    <location>
        <begin position="52"/>
        <end position="107"/>
    </location>
</feature>
<evidence type="ECO:0000256" key="1">
    <source>
        <dbReference type="SAM" id="MobiDB-lite"/>
    </source>
</evidence>
<dbReference type="PANTHER" id="PTHR40132:SF1">
    <property type="entry name" value="PRE-MRNA-SPLICING FACTOR 38B"/>
    <property type="match status" value="1"/>
</dbReference>
<dbReference type="STRING" id="357750.A0A2S6CDE0"/>
<feature type="region of interest" description="Disordered" evidence="1">
    <location>
        <begin position="21"/>
        <end position="215"/>
    </location>
</feature>
<dbReference type="EMBL" id="PNEN01000488">
    <property type="protein sequence ID" value="PPJ57744.1"/>
    <property type="molecule type" value="Genomic_DNA"/>
</dbReference>
<feature type="compositionally biased region" description="Polar residues" evidence="1">
    <location>
        <begin position="189"/>
        <end position="209"/>
    </location>
</feature>
<dbReference type="AlphaFoldDB" id="A0A2S6CDE0"/>
<comment type="caution">
    <text evidence="2">The sequence shown here is derived from an EMBL/GenBank/DDBJ whole genome shotgun (WGS) entry which is preliminary data.</text>
</comment>
<reference evidence="3" key="1">
    <citation type="journal article" date="2017" name="bioRxiv">
        <title>Conservation of a gene cluster reveals novel cercosporin biosynthetic mechanisms and extends production to the genus Colletotrichum.</title>
        <authorList>
            <person name="de Jonge R."/>
            <person name="Ebert M.K."/>
            <person name="Huitt-Roehl C.R."/>
            <person name="Pal P."/>
            <person name="Suttle J.C."/>
            <person name="Spanner R.E."/>
            <person name="Neubauer J.D."/>
            <person name="Jurick W.M.II."/>
            <person name="Stott K.A."/>
            <person name="Secor G.A."/>
            <person name="Thomma B.P.H.J."/>
            <person name="Van de Peer Y."/>
            <person name="Townsend C.A."/>
            <person name="Bolton M.D."/>
        </authorList>
    </citation>
    <scope>NUCLEOTIDE SEQUENCE [LARGE SCALE GENOMIC DNA]</scope>
    <source>
        <strain evidence="3">CBS538.71</strain>
    </source>
</reference>
<protein>
    <submittedName>
        <fullName evidence="2">Uncharacterized protein</fullName>
    </submittedName>
</protein>
<sequence length="309" mass="36006">MSKNDVFIDDDYVAELLKRDAAAISSGNTPSAGRSRPRGQGVRPNARFLKNLVRDIDSHNTALKQKEERESRHRMWDLQRGKRKSETSELHGADRKSRHENNRSTEKRRSRSRSPRRKESDKRRRKSLERYAPGSSRHKRARSRSRSPERNRRHHDERHKRRSRSREETHPHHSDSDPLDEIIGPQPPSTSTARGRGAQNSTSIDTHFNASYDPKADVTLEEDRDDWYMALEALRDRAKWKQSGAERLRAAGFTEAEVDNWQNGTKGDGEKSIDDVKWKKKGEREWDRGKVLDGDHVEQRPEWGRLKNT</sequence>
<keyword evidence="3" id="KW-1185">Reference proteome</keyword>
<evidence type="ECO:0000313" key="3">
    <source>
        <dbReference type="Proteomes" id="UP000237631"/>
    </source>
</evidence>
<feature type="compositionally biased region" description="Basic and acidic residues" evidence="1">
    <location>
        <begin position="267"/>
        <end position="309"/>
    </location>
</feature>
<organism evidence="2 3">
    <name type="scientific">Cercospora berteroae</name>
    <dbReference type="NCBI Taxonomy" id="357750"/>
    <lineage>
        <taxon>Eukaryota</taxon>
        <taxon>Fungi</taxon>
        <taxon>Dikarya</taxon>
        <taxon>Ascomycota</taxon>
        <taxon>Pezizomycotina</taxon>
        <taxon>Dothideomycetes</taxon>
        <taxon>Dothideomycetidae</taxon>
        <taxon>Mycosphaerellales</taxon>
        <taxon>Mycosphaerellaceae</taxon>
        <taxon>Cercospora</taxon>
    </lineage>
</organism>
<evidence type="ECO:0000313" key="2">
    <source>
        <dbReference type="EMBL" id="PPJ57744.1"/>
    </source>
</evidence>